<feature type="binding site" evidence="11">
    <location>
        <position position="223"/>
    </location>
    <ligand>
        <name>Zn(2+)</name>
        <dbReference type="ChEBI" id="CHEBI:29105"/>
    </ligand>
</feature>
<dbReference type="KEGG" id="hbu:Hbut_1045"/>
<comment type="function">
    <text evidence="7 11">Catalyzes the ATP-dependent conversion of 7-carboxy-7-deazaguanine (CDG) to 7-cyano-7-deazaguanine (preQ(0)).</text>
</comment>
<dbReference type="HAMAP" id="MF_01633">
    <property type="entry name" value="QueC"/>
    <property type="match status" value="1"/>
</dbReference>
<dbReference type="SUPFAM" id="SSF52402">
    <property type="entry name" value="Adenine nucleotide alpha hydrolases-like"/>
    <property type="match status" value="1"/>
</dbReference>
<comment type="catalytic activity">
    <reaction evidence="10 11">
        <text>7-carboxy-7-carbaguanine + NH4(+) + 2 ATP = 7-cyano-7-carbaguanine + 2 AMP + 2 diphosphate + 2 H(+)</text>
        <dbReference type="Rhea" id="RHEA:27982"/>
        <dbReference type="ChEBI" id="CHEBI:15378"/>
        <dbReference type="ChEBI" id="CHEBI:28938"/>
        <dbReference type="ChEBI" id="CHEBI:30616"/>
        <dbReference type="ChEBI" id="CHEBI:33019"/>
        <dbReference type="ChEBI" id="CHEBI:45075"/>
        <dbReference type="ChEBI" id="CHEBI:61036"/>
        <dbReference type="ChEBI" id="CHEBI:456215"/>
        <dbReference type="EC" id="6.3.4.20"/>
    </reaction>
</comment>
<evidence type="ECO:0000256" key="5">
    <source>
        <dbReference type="ARBA" id="ARBA00022833"/>
    </source>
</evidence>
<feature type="binding site" evidence="11">
    <location>
        <position position="231"/>
    </location>
    <ligand>
        <name>Zn(2+)</name>
        <dbReference type="ChEBI" id="CHEBI:29105"/>
    </ligand>
</feature>
<evidence type="ECO:0000313" key="12">
    <source>
        <dbReference type="EMBL" id="ABM80889.1"/>
    </source>
</evidence>
<keyword evidence="5 11" id="KW-0862">Zinc</keyword>
<dbReference type="Proteomes" id="UP000002593">
    <property type="component" value="Chromosome"/>
</dbReference>
<evidence type="ECO:0000256" key="1">
    <source>
        <dbReference type="ARBA" id="ARBA00005061"/>
    </source>
</evidence>
<evidence type="ECO:0000256" key="3">
    <source>
        <dbReference type="ARBA" id="ARBA00022723"/>
    </source>
</evidence>
<feature type="binding site" evidence="11">
    <location>
        <position position="234"/>
    </location>
    <ligand>
        <name>Zn(2+)</name>
        <dbReference type="ChEBI" id="CHEBI:29105"/>
    </ligand>
</feature>
<name>A2BLM8_HYPBU</name>
<dbReference type="GeneID" id="4782697"/>
<dbReference type="UniPathway" id="UPA00391"/>
<keyword evidence="3 11" id="KW-0479">Metal-binding</keyword>
<evidence type="ECO:0000256" key="6">
    <source>
        <dbReference type="ARBA" id="ARBA00022840"/>
    </source>
</evidence>
<keyword evidence="13" id="KW-1185">Reference proteome</keyword>
<dbReference type="GO" id="GO:0005524">
    <property type="term" value="F:ATP binding"/>
    <property type="evidence" value="ECO:0007669"/>
    <property type="project" value="UniProtKB-UniRule"/>
</dbReference>
<keyword evidence="2 11" id="KW-0436">Ligase</keyword>
<dbReference type="AlphaFoldDB" id="A2BLM8"/>
<comment type="cofactor">
    <cofactor evidence="11">
        <name>Zn(2+)</name>
        <dbReference type="ChEBI" id="CHEBI:29105"/>
    </cofactor>
    <text evidence="11">Binds 1 zinc ion per subunit.</text>
</comment>
<evidence type="ECO:0000256" key="8">
    <source>
        <dbReference type="ARBA" id="ARBA00037993"/>
    </source>
</evidence>
<dbReference type="GO" id="GO:0008270">
    <property type="term" value="F:zinc ion binding"/>
    <property type="evidence" value="ECO:0007669"/>
    <property type="project" value="UniProtKB-UniRule"/>
</dbReference>
<dbReference type="InterPro" id="IPR018317">
    <property type="entry name" value="QueC"/>
</dbReference>
<evidence type="ECO:0000256" key="9">
    <source>
        <dbReference type="ARBA" id="ARBA00039149"/>
    </source>
</evidence>
<reference evidence="12 13" key="1">
    <citation type="journal article" date="2007" name="Archaea">
        <title>The genome of Hyperthermus butylicus: a sulfur-reducing, peptide fermenting, neutrophilic Crenarchaeote growing up to 108 degrees C.</title>
        <authorList>
            <person name="Brugger K."/>
            <person name="Chen L."/>
            <person name="Stark M."/>
            <person name="Zibat A."/>
            <person name="Redder P."/>
            <person name="Ruepp A."/>
            <person name="Awayez M."/>
            <person name="She Q."/>
            <person name="Garrett R.A."/>
            <person name="Klenk H.P."/>
        </authorList>
    </citation>
    <scope>NUCLEOTIDE SEQUENCE [LARGE SCALE GENOMIC DNA]</scope>
    <source>
        <strain evidence="13">DSM 5456 / JCM 9403 / PLM1-5</strain>
    </source>
</reference>
<dbReference type="InterPro" id="IPR014729">
    <property type="entry name" value="Rossmann-like_a/b/a_fold"/>
</dbReference>
<evidence type="ECO:0000256" key="2">
    <source>
        <dbReference type="ARBA" id="ARBA00022598"/>
    </source>
</evidence>
<dbReference type="EMBL" id="CP000493">
    <property type="protein sequence ID" value="ABM80889.1"/>
    <property type="molecule type" value="Genomic_DNA"/>
</dbReference>
<feature type="binding site" evidence="11">
    <location>
        <position position="237"/>
    </location>
    <ligand>
        <name>Zn(2+)</name>
        <dbReference type="ChEBI" id="CHEBI:29105"/>
    </ligand>
</feature>
<dbReference type="eggNOG" id="arCOG00039">
    <property type="taxonomic scope" value="Archaea"/>
</dbReference>
<protein>
    <recommendedName>
        <fullName evidence="9 11">7-cyano-7-deazaguanine synthase</fullName>
        <ecNumber evidence="9 11">6.3.4.20</ecNumber>
    </recommendedName>
    <alternativeName>
        <fullName evidence="11">7-cyano-7-carbaguanine synthase</fullName>
    </alternativeName>
    <alternativeName>
        <fullName evidence="11">Archaeosine biosynthesis protein QueC</fullName>
    </alternativeName>
    <alternativeName>
        <fullName evidence="11">PreQ(0) synthase</fullName>
    </alternativeName>
</protein>
<comment type="similarity">
    <text evidence="8 11">Belongs to the QueC family.</text>
</comment>
<accession>A2BLM8</accession>
<dbReference type="HOGENOM" id="CLU_081854_1_0_2"/>
<sequence>MSARGVEPVVRKPCRVVAVVSGGPDSTGYMVQWLARGCMVHALSFNYGQKGSKELEVAEKLLARINEMASSRPGWGRILEHRVVDMSFMRELWRGTQLTDETVKVEEEYQPTVVVPIRNVVMLSIATAYAYSLAERYSGENIYVAYGAHYNDIAPRSDTWEPLYPDCSPECIEALQTAFRLCHFRGSRRIEVWSPSREGLTKAENLKRTYQLIGNLIYETWSCYESGRFHCGRCKSCRNRHRAFKEAGIPDCTPYLHPPGDPSEFEERVIDGVRVYVHRSCSRARES</sequence>
<dbReference type="EC" id="6.3.4.20" evidence="9 11"/>
<dbReference type="GO" id="GO:0016879">
    <property type="term" value="F:ligase activity, forming carbon-nitrogen bonds"/>
    <property type="evidence" value="ECO:0007669"/>
    <property type="project" value="UniProtKB-UniRule"/>
</dbReference>
<dbReference type="PANTHER" id="PTHR42914:SF1">
    <property type="entry name" value="7-CYANO-7-DEAZAGUANINE SYNTHASE"/>
    <property type="match status" value="1"/>
</dbReference>
<dbReference type="Pfam" id="PF06508">
    <property type="entry name" value="QueC"/>
    <property type="match status" value="1"/>
</dbReference>
<evidence type="ECO:0000256" key="7">
    <source>
        <dbReference type="ARBA" id="ARBA00037768"/>
    </source>
</evidence>
<dbReference type="PANTHER" id="PTHR42914">
    <property type="entry name" value="7-CYANO-7-DEAZAGUANINE SYNTHASE"/>
    <property type="match status" value="1"/>
</dbReference>
<dbReference type="Gene3D" id="3.40.50.620">
    <property type="entry name" value="HUPs"/>
    <property type="match status" value="1"/>
</dbReference>
<feature type="binding site" evidence="11">
    <location>
        <begin position="20"/>
        <end position="30"/>
    </location>
    <ligand>
        <name>ATP</name>
        <dbReference type="ChEBI" id="CHEBI:30616"/>
    </ligand>
</feature>
<dbReference type="RefSeq" id="WP_011822207.1">
    <property type="nucleotide sequence ID" value="NC_008818.1"/>
</dbReference>
<evidence type="ECO:0000256" key="4">
    <source>
        <dbReference type="ARBA" id="ARBA00022741"/>
    </source>
</evidence>
<dbReference type="STRING" id="415426.Hbut_1045"/>
<evidence type="ECO:0000256" key="10">
    <source>
        <dbReference type="ARBA" id="ARBA00047890"/>
    </source>
</evidence>
<evidence type="ECO:0000256" key="11">
    <source>
        <dbReference type="HAMAP-Rule" id="MF_01633"/>
    </source>
</evidence>
<organism evidence="12 13">
    <name type="scientific">Hyperthermus butylicus (strain DSM 5456 / JCM 9403 / PLM1-5)</name>
    <dbReference type="NCBI Taxonomy" id="415426"/>
    <lineage>
        <taxon>Archaea</taxon>
        <taxon>Thermoproteota</taxon>
        <taxon>Thermoprotei</taxon>
        <taxon>Desulfurococcales</taxon>
        <taxon>Pyrodictiaceae</taxon>
        <taxon>Hyperthermus</taxon>
    </lineage>
</organism>
<evidence type="ECO:0000313" key="13">
    <source>
        <dbReference type="Proteomes" id="UP000002593"/>
    </source>
</evidence>
<proteinExistence type="inferred from homology"/>
<keyword evidence="6 11" id="KW-0067">ATP-binding</keyword>
<gene>
    <name evidence="11" type="primary">queC</name>
    <name evidence="12" type="ordered locus">Hbut_1045</name>
</gene>
<dbReference type="CDD" id="cd01995">
    <property type="entry name" value="QueC-like"/>
    <property type="match status" value="1"/>
</dbReference>
<comment type="pathway">
    <text evidence="1 11">Purine metabolism; 7-cyano-7-deazaguanine biosynthesis.</text>
</comment>
<dbReference type="EnsemblBacteria" id="ABM80889">
    <property type="protein sequence ID" value="ABM80889"/>
    <property type="gene ID" value="Hbut_1045"/>
</dbReference>
<keyword evidence="4 11" id="KW-0547">Nucleotide-binding</keyword>